<dbReference type="Proteomes" id="UP000034607">
    <property type="component" value="Unassembled WGS sequence"/>
</dbReference>
<organism evidence="1 2">
    <name type="scientific">Candidatus Amesbacteria bacterium GW2011_GWA2_47_11</name>
    <dbReference type="NCBI Taxonomy" id="1618357"/>
    <lineage>
        <taxon>Bacteria</taxon>
        <taxon>Candidatus Amesiibacteriota</taxon>
    </lineage>
</organism>
<protein>
    <submittedName>
        <fullName evidence="1">Uncharacterized protein</fullName>
    </submittedName>
</protein>
<comment type="caution">
    <text evidence="1">The sequence shown here is derived from an EMBL/GenBank/DDBJ whole genome shotgun (WGS) entry which is preliminary data.</text>
</comment>
<evidence type="ECO:0000313" key="1">
    <source>
        <dbReference type="EMBL" id="KKU56593.1"/>
    </source>
</evidence>
<sequence length="176" mass="20066">MASDVIELRRRVTTRKEGMPTLVELTRFEIEDGYGVCRFDKEAKQVVRNDVDDPVAKKLLKELGVESISTGWMIVDTPAAVCVHGLFGEREKGEVEVLDFSYSRDKWGKPGRRTVARREQGGVVCVQREDVAIEGGVNVTNTTELRWGREDKIREMGRSEQKDQVVKMERKKVKII</sequence>
<dbReference type="EMBL" id="LCNM01000005">
    <property type="protein sequence ID" value="KKU56593.1"/>
    <property type="molecule type" value="Genomic_DNA"/>
</dbReference>
<gene>
    <name evidence="1" type="ORF">UX78_C0005G0009</name>
</gene>
<reference evidence="1 2" key="1">
    <citation type="journal article" date="2015" name="Nature">
        <title>rRNA introns, odd ribosomes, and small enigmatic genomes across a large radiation of phyla.</title>
        <authorList>
            <person name="Brown C.T."/>
            <person name="Hug L.A."/>
            <person name="Thomas B.C."/>
            <person name="Sharon I."/>
            <person name="Castelle C.J."/>
            <person name="Singh A."/>
            <person name="Wilkins M.J."/>
            <person name="Williams K.H."/>
            <person name="Banfield J.F."/>
        </authorList>
    </citation>
    <scope>NUCLEOTIDE SEQUENCE [LARGE SCALE GENOMIC DNA]</scope>
</reference>
<name>A0A0G1TR30_9BACT</name>
<accession>A0A0G1TR30</accession>
<proteinExistence type="predicted"/>
<evidence type="ECO:0000313" key="2">
    <source>
        <dbReference type="Proteomes" id="UP000034607"/>
    </source>
</evidence>
<dbReference type="AlphaFoldDB" id="A0A0G1TR30"/>